<reference evidence="2" key="2">
    <citation type="journal article" date="2009" name="Genome Res.">
        <title>Comparative genomic analyses of the human fungal pathogens Coccidioides and their relatives.</title>
        <authorList>
            <person name="Sharpton T.J."/>
            <person name="Stajich J.E."/>
            <person name="Rounsley S.D."/>
            <person name="Gardner M.J."/>
            <person name="Wortman J.R."/>
            <person name="Jordar V.S."/>
            <person name="Maiti R."/>
            <person name="Kodira C.D."/>
            <person name="Neafsey D.E."/>
            <person name="Zeng Q."/>
            <person name="Hung C.-Y."/>
            <person name="McMahan C."/>
            <person name="Muszewska A."/>
            <person name="Grynberg M."/>
            <person name="Mandel M.A."/>
            <person name="Kellner E.M."/>
            <person name="Barker B.M."/>
            <person name="Galgiani J.N."/>
            <person name="Orbach M.J."/>
            <person name="Kirkland T.N."/>
            <person name="Cole G.T."/>
            <person name="Henn M.R."/>
            <person name="Birren B.W."/>
            <person name="Taylor J.W."/>
        </authorList>
    </citation>
    <scope>NUCLEOTIDE SEQUENCE [LARGE SCALE GENOMIC DNA]</scope>
    <source>
        <strain evidence="2">RMSCC 3488</strain>
    </source>
</reference>
<dbReference type="AlphaFoldDB" id="A0A0J6FN64"/>
<sequence length="101" mass="11538">MFANDHFWLISNFRTKNEFTGEKEGRNNNHVQGNADYFVKKCVGTRGPFAHASHRRKTIPYVPKQSTSPGLTKLPILTHKAKCKKQWNKPPKCTSSRTPPT</sequence>
<reference evidence="1 2" key="1">
    <citation type="submission" date="2007-06" db="EMBL/GenBank/DDBJ databases">
        <title>The Genome Sequence of Coccidioides posadasii RMSCC_3488.</title>
        <authorList>
            <consortium name="Coccidioides Genome Resources Consortium"/>
            <consortium name="The Broad Institute Genome Sequencing Platform"/>
            <person name="Henn M.R."/>
            <person name="Sykes S."/>
            <person name="Young S."/>
            <person name="Jaffe D."/>
            <person name="Berlin A."/>
            <person name="Alvarez P."/>
            <person name="Butler J."/>
            <person name="Gnerre S."/>
            <person name="Grabherr M."/>
            <person name="Mauceli E."/>
            <person name="Brockman W."/>
            <person name="Kodira C."/>
            <person name="Alvarado L."/>
            <person name="Zeng Q."/>
            <person name="Crawford M."/>
            <person name="Antoine C."/>
            <person name="Devon K."/>
            <person name="Galgiani J."/>
            <person name="Orsborn K."/>
            <person name="Lewis M.L."/>
            <person name="Nusbaum C."/>
            <person name="Galagan J."/>
            <person name="Birren B."/>
        </authorList>
    </citation>
    <scope>NUCLEOTIDE SEQUENCE [LARGE SCALE GENOMIC DNA]</scope>
    <source>
        <strain evidence="1 2">RMSCC 3488</strain>
    </source>
</reference>
<reference evidence="2" key="3">
    <citation type="journal article" date="2010" name="Genome Res.">
        <title>Population genomic sequencing of Coccidioides fungi reveals recent hybridization and transposon control.</title>
        <authorList>
            <person name="Neafsey D.E."/>
            <person name="Barker B.M."/>
            <person name="Sharpton T.J."/>
            <person name="Stajich J.E."/>
            <person name="Park D.J."/>
            <person name="Whiston E."/>
            <person name="Hung C.-Y."/>
            <person name="McMahan C."/>
            <person name="White J."/>
            <person name="Sykes S."/>
            <person name="Heiman D."/>
            <person name="Young S."/>
            <person name="Zeng Q."/>
            <person name="Abouelleil A."/>
            <person name="Aftuck L."/>
            <person name="Bessette D."/>
            <person name="Brown A."/>
            <person name="FitzGerald M."/>
            <person name="Lui A."/>
            <person name="Macdonald J.P."/>
            <person name="Priest M."/>
            <person name="Orbach M.J."/>
            <person name="Galgiani J.N."/>
            <person name="Kirkland T.N."/>
            <person name="Cole G.T."/>
            <person name="Birren B.W."/>
            <person name="Henn M.R."/>
            <person name="Taylor J.W."/>
            <person name="Rounsley S.D."/>
        </authorList>
    </citation>
    <scope>NUCLEOTIDE SEQUENCE [LARGE SCALE GENOMIC DNA]</scope>
    <source>
        <strain evidence="2">RMSCC 3488</strain>
    </source>
</reference>
<dbReference type="Proteomes" id="UP000054567">
    <property type="component" value="Unassembled WGS sequence"/>
</dbReference>
<name>A0A0J6FN64_COCPO</name>
<evidence type="ECO:0000313" key="2">
    <source>
        <dbReference type="Proteomes" id="UP000054567"/>
    </source>
</evidence>
<protein>
    <submittedName>
        <fullName evidence="1">Uncharacterized protein</fullName>
    </submittedName>
</protein>
<proteinExistence type="predicted"/>
<dbReference type="VEuPathDB" id="FungiDB:CPAG_07199"/>
<evidence type="ECO:0000313" key="1">
    <source>
        <dbReference type="EMBL" id="KMM70890.1"/>
    </source>
</evidence>
<gene>
    <name evidence="1" type="ORF">CPAG_07199</name>
</gene>
<dbReference type="EMBL" id="DS268112">
    <property type="protein sequence ID" value="KMM70890.1"/>
    <property type="molecule type" value="Genomic_DNA"/>
</dbReference>
<accession>A0A0J6FN64</accession>
<organism evidence="1 2">
    <name type="scientific">Coccidioides posadasii RMSCC 3488</name>
    <dbReference type="NCBI Taxonomy" id="454284"/>
    <lineage>
        <taxon>Eukaryota</taxon>
        <taxon>Fungi</taxon>
        <taxon>Dikarya</taxon>
        <taxon>Ascomycota</taxon>
        <taxon>Pezizomycotina</taxon>
        <taxon>Eurotiomycetes</taxon>
        <taxon>Eurotiomycetidae</taxon>
        <taxon>Onygenales</taxon>
        <taxon>Onygenaceae</taxon>
        <taxon>Coccidioides</taxon>
    </lineage>
</organism>